<organism evidence="1 2">
    <name type="scientific">Roseovarius nanhaiticus</name>
    <dbReference type="NCBI Taxonomy" id="573024"/>
    <lineage>
        <taxon>Bacteria</taxon>
        <taxon>Pseudomonadati</taxon>
        <taxon>Pseudomonadota</taxon>
        <taxon>Alphaproteobacteria</taxon>
        <taxon>Rhodobacterales</taxon>
        <taxon>Roseobacteraceae</taxon>
        <taxon>Roseovarius</taxon>
    </lineage>
</organism>
<proteinExistence type="predicted"/>
<name>A0A1N7FM00_9RHOB</name>
<protein>
    <submittedName>
        <fullName evidence="1">Uncharacterized protein</fullName>
    </submittedName>
</protein>
<dbReference type="AlphaFoldDB" id="A0A1N7FM00"/>
<reference evidence="1 2" key="1">
    <citation type="submission" date="2017-01" db="EMBL/GenBank/DDBJ databases">
        <authorList>
            <person name="Mah S.A."/>
            <person name="Swanson W.J."/>
            <person name="Moy G.W."/>
            <person name="Vacquier V.D."/>
        </authorList>
    </citation>
    <scope>NUCLEOTIDE SEQUENCE [LARGE SCALE GENOMIC DNA]</scope>
    <source>
        <strain evidence="1 2">DSM 29590</strain>
    </source>
</reference>
<sequence>MQIDMTAATATLRQPGQVMRLERLGSFHQSRLSFMRILLRRLKSENWRIERRMFDIDARGTGTAVYTAHGPQNSYSLVAFANDLDPAKRSDRVIATEWDATFTLFDGIPTEADITRLRANVPLQEAGRISESELSLSRANRSVRLWDHVVEALAAGRQPDPAMIDDVGYLMRTTAVYGSGKFGAADRAATSGRPEFQAPYQIEMLSVYLTRTFVADLVEDMARQKAPATAVPMEPALRRRFGIGNSTGLGMAPYLLNHPALLHSWIASRETALARVRALSKAAPQHAETFLQMVDRAVLHAQAWHSEHPAQIAKLADLRSDLDKLTAHLKAIDLGGAHPWDALWRWAEGALTLEGQEQLVSLMLEPYGDLVDDLAEQMACDEDRHWRIQGSMTCERLSAIVQDIYGWALDIDWDAPEAQARVWYVSEAKLEPRLGERRLEPVEPYEQPLCPGRDAARMMADLARFDGQTTAAFLLAHPEHRHIVRRAQIAARLPYAEIRGNTIGAGLLPIDMLRAKLSFFGACHFDPRSDRWVRITMYQNAPYPGELAAGDADDWTYPPLAAS</sequence>
<evidence type="ECO:0000313" key="1">
    <source>
        <dbReference type="EMBL" id="SIS01402.1"/>
    </source>
</evidence>
<dbReference type="STRING" id="573024.SAMN05216208_0968"/>
<dbReference type="EMBL" id="FTNV01000001">
    <property type="protein sequence ID" value="SIS01402.1"/>
    <property type="molecule type" value="Genomic_DNA"/>
</dbReference>
<dbReference type="Proteomes" id="UP000186019">
    <property type="component" value="Unassembled WGS sequence"/>
</dbReference>
<gene>
    <name evidence="1" type="ORF">SAMN05421666_1168</name>
</gene>
<keyword evidence="2" id="KW-1185">Reference proteome</keyword>
<accession>A0A1N7FM00</accession>
<evidence type="ECO:0000313" key="2">
    <source>
        <dbReference type="Proteomes" id="UP000186019"/>
    </source>
</evidence>
<dbReference type="RefSeq" id="WP_076531776.1">
    <property type="nucleotide sequence ID" value="NZ_FOAC01000001.1"/>
</dbReference>